<evidence type="ECO:0000313" key="3">
    <source>
        <dbReference type="Proteomes" id="UP000542342"/>
    </source>
</evidence>
<sequence length="79" mass="8933">MMSDPDDSPADGEGRRRSISALTRWWMRVLASDPALLPLHPWRYWRCFPLFPTLHLLGPPAMLALAVYVPWSFAVAAAI</sequence>
<keyword evidence="1" id="KW-0472">Membrane</keyword>
<organism evidence="2 3">
    <name type="scientific">Thermogemmata fonticola</name>
    <dbReference type="NCBI Taxonomy" id="2755323"/>
    <lineage>
        <taxon>Bacteria</taxon>
        <taxon>Pseudomonadati</taxon>
        <taxon>Planctomycetota</taxon>
        <taxon>Planctomycetia</taxon>
        <taxon>Gemmatales</taxon>
        <taxon>Gemmataceae</taxon>
        <taxon>Thermogemmata</taxon>
    </lineage>
</organism>
<name>A0A7V8VB32_9BACT</name>
<evidence type="ECO:0000313" key="2">
    <source>
        <dbReference type="EMBL" id="MBA2224545.1"/>
    </source>
</evidence>
<protein>
    <submittedName>
        <fullName evidence="2">Uncharacterized protein</fullName>
    </submittedName>
</protein>
<gene>
    <name evidence="2" type="ORF">H0921_00010</name>
</gene>
<evidence type="ECO:0000256" key="1">
    <source>
        <dbReference type="SAM" id="Phobius"/>
    </source>
</evidence>
<keyword evidence="1" id="KW-0812">Transmembrane</keyword>
<dbReference type="Proteomes" id="UP000542342">
    <property type="component" value="Unassembled WGS sequence"/>
</dbReference>
<feature type="transmembrane region" description="Helical" evidence="1">
    <location>
        <begin position="57"/>
        <end position="78"/>
    </location>
</feature>
<dbReference type="EMBL" id="JACEFB010000001">
    <property type="protein sequence ID" value="MBA2224545.1"/>
    <property type="molecule type" value="Genomic_DNA"/>
</dbReference>
<keyword evidence="1" id="KW-1133">Transmembrane helix</keyword>
<proteinExistence type="predicted"/>
<accession>A0A7V8VB32</accession>
<reference evidence="2 3" key="1">
    <citation type="submission" date="2020-07" db="EMBL/GenBank/DDBJ databases">
        <title>Thermogemmata thermophila gen. nov., sp. nov., a novel moderate thermophilic planctomycete from a Kamchatka hot spring.</title>
        <authorList>
            <person name="Elcheninov A.G."/>
            <person name="Podosokorskaya O.A."/>
            <person name="Kovaleva O.L."/>
            <person name="Novikov A."/>
            <person name="Bonch-Osmolovskaya E.A."/>
            <person name="Toshchakov S.V."/>
            <person name="Kublanov I.V."/>
        </authorList>
    </citation>
    <scope>NUCLEOTIDE SEQUENCE [LARGE SCALE GENOMIC DNA]</scope>
    <source>
        <strain evidence="2 3">2918</strain>
    </source>
</reference>
<keyword evidence="3" id="KW-1185">Reference proteome</keyword>
<dbReference type="AlphaFoldDB" id="A0A7V8VB32"/>
<dbReference type="RefSeq" id="WP_194535990.1">
    <property type="nucleotide sequence ID" value="NZ_JACEFB010000001.1"/>
</dbReference>
<comment type="caution">
    <text evidence="2">The sequence shown here is derived from an EMBL/GenBank/DDBJ whole genome shotgun (WGS) entry which is preliminary data.</text>
</comment>